<proteinExistence type="predicted"/>
<dbReference type="InterPro" id="IPR049449">
    <property type="entry name" value="TesB_ACOT8-like_N"/>
</dbReference>
<evidence type="ECO:0000313" key="5">
    <source>
        <dbReference type="Proteomes" id="UP000247591"/>
    </source>
</evidence>
<dbReference type="Pfam" id="PF13622">
    <property type="entry name" value="4HBT_3"/>
    <property type="match status" value="1"/>
</dbReference>
<dbReference type="EMBL" id="QJSP01000025">
    <property type="protein sequence ID" value="PYE12110.1"/>
    <property type="molecule type" value="Genomic_DNA"/>
</dbReference>
<dbReference type="AlphaFoldDB" id="A0A318RDV9"/>
<evidence type="ECO:0000259" key="2">
    <source>
        <dbReference type="Pfam" id="PF13622"/>
    </source>
</evidence>
<evidence type="ECO:0000259" key="3">
    <source>
        <dbReference type="Pfam" id="PF20789"/>
    </source>
</evidence>
<dbReference type="Pfam" id="PF20789">
    <property type="entry name" value="4HBT_3C"/>
    <property type="match status" value="1"/>
</dbReference>
<feature type="domain" description="Acyl-CoA thioesterase-like C-terminal" evidence="3">
    <location>
        <begin position="136"/>
        <end position="246"/>
    </location>
</feature>
<dbReference type="InterPro" id="IPR049450">
    <property type="entry name" value="ACOT8-like_C"/>
</dbReference>
<protein>
    <submittedName>
        <fullName evidence="4">Thioesterase superfamily protein</fullName>
    </submittedName>
</protein>
<name>A0A318RDV9_WILLI</name>
<keyword evidence="5" id="KW-1185">Reference proteome</keyword>
<evidence type="ECO:0000313" key="4">
    <source>
        <dbReference type="EMBL" id="PYE12110.1"/>
    </source>
</evidence>
<evidence type="ECO:0000256" key="1">
    <source>
        <dbReference type="SAM" id="MobiDB-lite"/>
    </source>
</evidence>
<reference evidence="4 5" key="1">
    <citation type="submission" date="2018-06" db="EMBL/GenBank/DDBJ databases">
        <title>Genomic Encyclopedia of Type Strains, Phase IV (KMG-IV): sequencing the most valuable type-strain genomes for metagenomic binning, comparative biology and taxonomic classification.</title>
        <authorList>
            <person name="Goeker M."/>
        </authorList>
    </citation>
    <scope>NUCLEOTIDE SEQUENCE [LARGE SCALE GENOMIC DNA]</scope>
    <source>
        <strain evidence="4 5">DSM 45521</strain>
    </source>
</reference>
<dbReference type="Proteomes" id="UP000247591">
    <property type="component" value="Unassembled WGS sequence"/>
</dbReference>
<dbReference type="RefSeq" id="WP_245938210.1">
    <property type="nucleotide sequence ID" value="NZ_QJSP01000025.1"/>
</dbReference>
<dbReference type="InterPro" id="IPR042171">
    <property type="entry name" value="Acyl-CoA_hotdog"/>
</dbReference>
<dbReference type="InterPro" id="IPR029069">
    <property type="entry name" value="HotDog_dom_sf"/>
</dbReference>
<accession>A0A318RDV9</accession>
<dbReference type="Gene3D" id="2.40.160.210">
    <property type="entry name" value="Acyl-CoA thioesterase, double hotdog domain"/>
    <property type="match status" value="1"/>
</dbReference>
<organism evidence="4 5">
    <name type="scientific">Williamsia limnetica</name>
    <dbReference type="NCBI Taxonomy" id="882452"/>
    <lineage>
        <taxon>Bacteria</taxon>
        <taxon>Bacillati</taxon>
        <taxon>Actinomycetota</taxon>
        <taxon>Actinomycetes</taxon>
        <taxon>Mycobacteriales</taxon>
        <taxon>Nocardiaceae</taxon>
        <taxon>Williamsia</taxon>
    </lineage>
</organism>
<gene>
    <name evidence="4" type="ORF">DFR67_12531</name>
</gene>
<sequence length="272" mass="29413">MSEPLSFFIIRPGDDALLPTKWSMSAWSSDSLNGPAVCSAAARALEQEFADPDFVPARLTFDLFKAAKNQPMTLHTRMVRSGRRIRVADVEVMQEDVIVARATSVFLRRSGPPPGSEWHPSTTFTPPEEAAAEGSRSRHPWMQTDDTDWTRGIGNHQNVARKRAWSTAMAVVPDEPASPFIHAVQSAESTSLVTNLGTEGIGYINCDLTMALSRLPEGPQLGIEADTHLTADGISVGTATLYDRKGPYGTGMVTAVSNAAAQIDFTNRTGLV</sequence>
<feature type="region of interest" description="Disordered" evidence="1">
    <location>
        <begin position="109"/>
        <end position="152"/>
    </location>
</feature>
<feature type="domain" description="Acyl-CoA thioesterase-like N-terminal HotDog" evidence="2">
    <location>
        <begin position="26"/>
        <end position="106"/>
    </location>
</feature>
<comment type="caution">
    <text evidence="4">The sequence shown here is derived from an EMBL/GenBank/DDBJ whole genome shotgun (WGS) entry which is preliminary data.</text>
</comment>
<dbReference type="SUPFAM" id="SSF54637">
    <property type="entry name" value="Thioesterase/thiol ester dehydrase-isomerase"/>
    <property type="match status" value="1"/>
</dbReference>